<dbReference type="InterPro" id="IPR036005">
    <property type="entry name" value="Creatinase/aminopeptidase-like"/>
</dbReference>
<dbReference type="Gene3D" id="3.90.230.10">
    <property type="entry name" value="Creatinase/methionine aminopeptidase superfamily"/>
    <property type="match status" value="1"/>
</dbReference>
<evidence type="ECO:0000313" key="3">
    <source>
        <dbReference type="EMBL" id="TNL97618.1"/>
    </source>
</evidence>
<dbReference type="Pfam" id="PF00557">
    <property type="entry name" value="Peptidase_M24"/>
    <property type="match status" value="1"/>
</dbReference>
<dbReference type="PANTHER" id="PTHR46112:SF3">
    <property type="entry name" value="AMINOPEPTIDASE YPDF"/>
    <property type="match status" value="1"/>
</dbReference>
<dbReference type="Gene3D" id="3.40.350.10">
    <property type="entry name" value="Creatinase/prolidase N-terminal domain"/>
    <property type="match status" value="1"/>
</dbReference>
<dbReference type="InterPro" id="IPR000994">
    <property type="entry name" value="Pept_M24"/>
</dbReference>
<dbReference type="Pfam" id="PF01321">
    <property type="entry name" value="Creatinase_N"/>
    <property type="match status" value="1"/>
</dbReference>
<protein>
    <submittedName>
        <fullName evidence="3">M24 family metallopeptidase</fullName>
    </submittedName>
</protein>
<evidence type="ECO:0000259" key="2">
    <source>
        <dbReference type="Pfam" id="PF01321"/>
    </source>
</evidence>
<dbReference type="InterPro" id="IPR000587">
    <property type="entry name" value="Creatinase_N"/>
</dbReference>
<dbReference type="SUPFAM" id="SSF53092">
    <property type="entry name" value="Creatinase/prolidase N-terminal domain"/>
    <property type="match status" value="1"/>
</dbReference>
<dbReference type="PANTHER" id="PTHR46112">
    <property type="entry name" value="AMINOPEPTIDASE"/>
    <property type="match status" value="1"/>
</dbReference>
<dbReference type="InterPro" id="IPR050659">
    <property type="entry name" value="Peptidase_M24B"/>
</dbReference>
<feature type="domain" description="Creatinase N-terminal" evidence="2">
    <location>
        <begin position="8"/>
        <end position="117"/>
    </location>
</feature>
<reference evidence="3 4" key="1">
    <citation type="submission" date="2019-06" db="EMBL/GenBank/DDBJ databases">
        <authorList>
            <person name="Li J."/>
        </authorList>
    </citation>
    <scope>NUCLEOTIDE SEQUENCE [LARGE SCALE GENOMIC DNA]</scope>
    <source>
        <strain evidence="3 4">LMG 28165</strain>
    </source>
</reference>
<feature type="domain" description="Peptidase M24" evidence="1">
    <location>
        <begin position="141"/>
        <end position="342"/>
    </location>
</feature>
<name>A0A5C4U3G3_9CORY</name>
<accession>A0A5C4U3G3</accession>
<evidence type="ECO:0000259" key="1">
    <source>
        <dbReference type="Pfam" id="PF00557"/>
    </source>
</evidence>
<dbReference type="OrthoDB" id="9806388at2"/>
<dbReference type="InterPro" id="IPR029149">
    <property type="entry name" value="Creatin/AminoP/Spt16_N"/>
</dbReference>
<comment type="caution">
    <text evidence="3">The sequence shown here is derived from an EMBL/GenBank/DDBJ whole genome shotgun (WGS) entry which is preliminary data.</text>
</comment>
<dbReference type="SUPFAM" id="SSF55920">
    <property type="entry name" value="Creatinase/aminopeptidase"/>
    <property type="match status" value="1"/>
</dbReference>
<dbReference type="AlphaFoldDB" id="A0A5C4U3G3"/>
<organism evidence="3 4">
    <name type="scientific">Corynebacterium tapiri</name>
    <dbReference type="NCBI Taxonomy" id="1448266"/>
    <lineage>
        <taxon>Bacteria</taxon>
        <taxon>Bacillati</taxon>
        <taxon>Actinomycetota</taxon>
        <taxon>Actinomycetes</taxon>
        <taxon>Mycobacteriales</taxon>
        <taxon>Corynebacteriaceae</taxon>
        <taxon>Corynebacterium</taxon>
    </lineage>
</organism>
<dbReference type="Proteomes" id="UP000312032">
    <property type="component" value="Unassembled WGS sequence"/>
</dbReference>
<sequence>MEKKFAERIRRAQELVANQEWGGLVVGTGPELAYFINSWTSSHERLTALVISASSAVVIAPITDVAQLEREVGSDVEIRSFRDGQDPYAMVAELVGRGQIGLGSSLSAPHVLGIQRAVAGETSLLPAGLFQVKEDEEIAFLREAAEAIDAVHAQVPALLRAGRTEREIADELHELILKEHVEVDFVIVGSGPNGADPHHSFSDRVLQPGDPVVIDLGGRMPSGYRSDCTRTHVVPGGNPPAEFERAYEAVHKAYRAAIDAVRPGIRAEELDAVAREIIESYGLGEYFTHRLGHGIGMSTHEEPYLLSGNEQEIARNMAFSIEPGVYVPGEWGVRIEDIVVVADEAIRLNLQPTKR</sequence>
<evidence type="ECO:0000313" key="4">
    <source>
        <dbReference type="Proteomes" id="UP000312032"/>
    </source>
</evidence>
<gene>
    <name evidence="3" type="ORF">FHE74_05895</name>
</gene>
<dbReference type="RefSeq" id="WP_139465581.1">
    <property type="nucleotide sequence ID" value="NZ_VDHJ01000007.1"/>
</dbReference>
<keyword evidence="4" id="KW-1185">Reference proteome</keyword>
<proteinExistence type="predicted"/>
<dbReference type="EMBL" id="VDHJ01000007">
    <property type="protein sequence ID" value="TNL97618.1"/>
    <property type="molecule type" value="Genomic_DNA"/>
</dbReference>